<reference evidence="3 5" key="2">
    <citation type="submission" date="2018-06" db="EMBL/GenBank/DDBJ databases">
        <authorList>
            <consortium name="Pathogen Informatics"/>
            <person name="Doyle S."/>
        </authorList>
    </citation>
    <scope>NUCLEOTIDE SEQUENCE [LARGE SCALE GENOMIC DNA]</scope>
    <source>
        <strain evidence="3 5">NCTC10338</strain>
    </source>
</reference>
<sequence length="244" mass="28541">MTRKVLLVIVEGQTEQIILEDFLDEHFSDSTIRFDVQREDILTKWDAKKRIPNIKNSVSRVIHNYLEKYKFLAKDLTAVIHITDADGCFIAPEFVKIKSDMEQNLFYTEDAILVKTERRKEQIEQRNEMKANNVKILLANDHFSINRLKVPYQLFYFATNLEHVLWDERNEVATEKVQKADEFMDNLSGSIKEYLVEFLPVDGTLTYREKMKESWAHLTKGCNSLQRGTNVPLLFDMITSNVGD</sequence>
<organism evidence="2 4">
    <name type="scientific">Lysinibacillus sphaericus</name>
    <name type="common">Bacillus sphaericus</name>
    <dbReference type="NCBI Taxonomy" id="1421"/>
    <lineage>
        <taxon>Bacteria</taxon>
        <taxon>Bacillati</taxon>
        <taxon>Bacillota</taxon>
        <taxon>Bacilli</taxon>
        <taxon>Bacillales</taxon>
        <taxon>Bacillaceae</taxon>
        <taxon>Lysinibacillus</taxon>
    </lineage>
</organism>
<name>A0A2S0JWF8_LYSSH</name>
<dbReference type="GeneID" id="48275110"/>
<keyword evidence="1" id="KW-0175">Coiled coil</keyword>
<evidence type="ECO:0000313" key="2">
    <source>
        <dbReference type="EMBL" id="AVK95284.1"/>
    </source>
</evidence>
<evidence type="ECO:0000256" key="1">
    <source>
        <dbReference type="SAM" id="Coils"/>
    </source>
</evidence>
<feature type="coiled-coil region" evidence="1">
    <location>
        <begin position="113"/>
        <end position="140"/>
    </location>
</feature>
<evidence type="ECO:0000313" key="3">
    <source>
        <dbReference type="EMBL" id="SUV19235.1"/>
    </source>
</evidence>
<dbReference type="EMBL" id="UFSZ01000001">
    <property type="protein sequence ID" value="SUV19235.1"/>
    <property type="molecule type" value="Genomic_DNA"/>
</dbReference>
<proteinExistence type="predicted"/>
<evidence type="ECO:0008006" key="6">
    <source>
        <dbReference type="Google" id="ProtNLM"/>
    </source>
</evidence>
<evidence type="ECO:0000313" key="4">
    <source>
        <dbReference type="Proteomes" id="UP000238825"/>
    </source>
</evidence>
<dbReference type="AlphaFoldDB" id="A0A2S0JWF8"/>
<protein>
    <recommendedName>
        <fullName evidence="6">DUF4276 family protein</fullName>
    </recommendedName>
</protein>
<dbReference type="EMBL" id="CP019980">
    <property type="protein sequence ID" value="AVK95284.1"/>
    <property type="molecule type" value="Genomic_DNA"/>
</dbReference>
<dbReference type="Proteomes" id="UP000255295">
    <property type="component" value="Unassembled WGS sequence"/>
</dbReference>
<gene>
    <name evidence="2" type="ORF">LS41612_02795</name>
    <name evidence="3" type="ORF">NCTC10338_04233</name>
</gene>
<evidence type="ECO:0000313" key="5">
    <source>
        <dbReference type="Proteomes" id="UP000255295"/>
    </source>
</evidence>
<dbReference type="Proteomes" id="UP000238825">
    <property type="component" value="Chromosome"/>
</dbReference>
<reference evidence="2 4" key="1">
    <citation type="submission" date="2017-03" db="EMBL/GenBank/DDBJ databases">
        <title>The whole genome sequencing and assembly of Lysinibacillus sphaericus DSM 28T strain.</title>
        <authorList>
            <person name="Lee Y.-J."/>
            <person name="Yi H."/>
            <person name="Bahn Y.-S."/>
            <person name="Kim J.F."/>
            <person name="Lee D.-W."/>
        </authorList>
    </citation>
    <scope>NUCLEOTIDE SEQUENCE [LARGE SCALE GENOMIC DNA]</scope>
    <source>
        <strain evidence="2 4">DSM 28</strain>
    </source>
</reference>
<accession>A0A2S0JWF8</accession>
<dbReference type="RefSeq" id="WP_024363943.1">
    <property type="nucleotide sequence ID" value="NZ_BJNS01000039.1"/>
</dbReference>